<dbReference type="AlphaFoldDB" id="A0A136LXP2"/>
<evidence type="ECO:0000313" key="2">
    <source>
        <dbReference type="EMBL" id="KXK26422.1"/>
    </source>
</evidence>
<evidence type="ECO:0000313" key="3">
    <source>
        <dbReference type="Proteomes" id="UP000070457"/>
    </source>
</evidence>
<dbReference type="STRING" id="1617426.TR69_WS6001000425"/>
<feature type="transmembrane region" description="Helical" evidence="1">
    <location>
        <begin position="115"/>
        <end position="137"/>
    </location>
</feature>
<accession>A0A136LXP2</accession>
<keyword evidence="1" id="KW-0472">Membrane</keyword>
<organism evidence="2 3">
    <name type="scientific">candidate division WS6 bacterium OLB20</name>
    <dbReference type="NCBI Taxonomy" id="1617426"/>
    <lineage>
        <taxon>Bacteria</taxon>
        <taxon>Candidatus Dojkabacteria</taxon>
    </lineage>
</organism>
<keyword evidence="1" id="KW-1133">Transmembrane helix</keyword>
<name>A0A136LXP2_9BACT</name>
<gene>
    <name evidence="2" type="ORF">TR69_WS6001000425</name>
</gene>
<feature type="transmembrane region" description="Helical" evidence="1">
    <location>
        <begin position="67"/>
        <end position="85"/>
    </location>
</feature>
<comment type="caution">
    <text evidence="2">The sequence shown here is derived from an EMBL/GenBank/DDBJ whole genome shotgun (WGS) entry which is preliminary data.</text>
</comment>
<sequence length="182" mass="20021">MTSSLIKLIDYALLPLVLIILGKVLGVYVVSALFGVELGVSQGGSYLPFQPAVPAQDLQTVSSYSDLFMFAVIATGFSFILVSALKLHDTHIDVKTVTMLAKFNLLSLMKTTYELYHAGAIWIIFVWLATAVILLNALTGATYWWVFVFALVFSLSTTIALLRDLFAEINAARDAVFKRGYI</sequence>
<keyword evidence="1" id="KW-0812">Transmembrane</keyword>
<feature type="transmembrane region" description="Helical" evidence="1">
    <location>
        <begin position="12"/>
        <end position="36"/>
    </location>
</feature>
<proteinExistence type="predicted"/>
<protein>
    <submittedName>
        <fullName evidence="2">Uncharacterized protein</fullName>
    </submittedName>
</protein>
<reference evidence="2 3" key="1">
    <citation type="submission" date="2015-02" db="EMBL/GenBank/DDBJ databases">
        <title>Improved understanding of the partial-nitritation anammox process through 23 genomes representing the majority of the microbial community.</title>
        <authorList>
            <person name="Speth D.R."/>
            <person name="In T Zandt M."/>
            <person name="Guerrero Cruz S."/>
            <person name="Jetten M.S."/>
            <person name="Dutilh B.E."/>
        </authorList>
    </citation>
    <scope>NUCLEOTIDE SEQUENCE [LARGE SCALE GENOMIC DNA]</scope>
    <source>
        <strain evidence="2">OLB20</strain>
    </source>
</reference>
<dbReference type="Proteomes" id="UP000070457">
    <property type="component" value="Unassembled WGS sequence"/>
</dbReference>
<dbReference type="EMBL" id="JYNZ01000003">
    <property type="protein sequence ID" value="KXK26422.1"/>
    <property type="molecule type" value="Genomic_DNA"/>
</dbReference>
<evidence type="ECO:0000256" key="1">
    <source>
        <dbReference type="SAM" id="Phobius"/>
    </source>
</evidence>
<feature type="transmembrane region" description="Helical" evidence="1">
    <location>
        <begin position="143"/>
        <end position="162"/>
    </location>
</feature>